<evidence type="ECO:0000313" key="3">
    <source>
        <dbReference type="EMBL" id="WOJ92118.1"/>
    </source>
</evidence>
<sequence>MSVETFEVEGPLRVTAAASEHFRNSLASAGKTAVRISVQESGCTGFKYVMEEVDGGESDDTQMTLDNGVQLFVAADALEFLRGTELDLSREGINKVLKFNNPNVVAECGCGESFSVA</sequence>
<name>A0ABZ0HZE7_9GAMM</name>
<dbReference type="Gene3D" id="2.60.300.12">
    <property type="entry name" value="HesB-like domain"/>
    <property type="match status" value="1"/>
</dbReference>
<organism evidence="3 4">
    <name type="scientific">Congregibacter variabilis</name>
    <dbReference type="NCBI Taxonomy" id="3081200"/>
    <lineage>
        <taxon>Bacteria</taxon>
        <taxon>Pseudomonadati</taxon>
        <taxon>Pseudomonadota</taxon>
        <taxon>Gammaproteobacteria</taxon>
        <taxon>Cellvibrionales</taxon>
        <taxon>Halieaceae</taxon>
        <taxon>Congregibacter</taxon>
    </lineage>
</organism>
<dbReference type="NCBIfam" id="TIGR00049">
    <property type="entry name" value="iron-sulfur cluster assembly accessory protein"/>
    <property type="match status" value="1"/>
</dbReference>
<dbReference type="Pfam" id="PF01521">
    <property type="entry name" value="Fe-S_biosyn"/>
    <property type="match status" value="1"/>
</dbReference>
<dbReference type="Proteomes" id="UP001626537">
    <property type="component" value="Chromosome"/>
</dbReference>
<evidence type="ECO:0000313" key="4">
    <source>
        <dbReference type="Proteomes" id="UP001626537"/>
    </source>
</evidence>
<gene>
    <name evidence="3" type="ORF">R0135_09995</name>
</gene>
<dbReference type="PANTHER" id="PTHR10072:SF47">
    <property type="entry name" value="PROTEIN SUFA"/>
    <property type="match status" value="1"/>
</dbReference>
<dbReference type="SUPFAM" id="SSF89360">
    <property type="entry name" value="HesB-like domain"/>
    <property type="match status" value="1"/>
</dbReference>
<evidence type="ECO:0000256" key="1">
    <source>
        <dbReference type="ARBA" id="ARBA00006718"/>
    </source>
</evidence>
<reference evidence="3 4" key="1">
    <citation type="submission" date="2023-10" db="EMBL/GenBank/DDBJ databases">
        <title>Two novel species belonging to the OM43/NOR5 clade.</title>
        <authorList>
            <person name="Park M."/>
        </authorList>
    </citation>
    <scope>NUCLEOTIDE SEQUENCE [LARGE SCALE GENOMIC DNA]</scope>
    <source>
        <strain evidence="3 4">IMCC43200</strain>
    </source>
</reference>
<comment type="similarity">
    <text evidence="1">Belongs to the HesB/IscA family.</text>
</comment>
<dbReference type="InterPro" id="IPR035903">
    <property type="entry name" value="HesB-like_dom_sf"/>
</dbReference>
<dbReference type="InterPro" id="IPR016092">
    <property type="entry name" value="ATAP"/>
</dbReference>
<feature type="domain" description="Core" evidence="2">
    <location>
        <begin position="12"/>
        <end position="112"/>
    </location>
</feature>
<proteinExistence type="inferred from homology"/>
<keyword evidence="4" id="KW-1185">Reference proteome</keyword>
<dbReference type="InterPro" id="IPR000361">
    <property type="entry name" value="ATAP_core_dom"/>
</dbReference>
<evidence type="ECO:0000259" key="2">
    <source>
        <dbReference type="Pfam" id="PF01521"/>
    </source>
</evidence>
<accession>A0ABZ0HZE7</accession>
<protein>
    <submittedName>
        <fullName evidence="3">Iron-sulfur cluster assembly accessory protein</fullName>
    </submittedName>
</protein>
<dbReference type="InterPro" id="IPR050322">
    <property type="entry name" value="Fe-S_cluster_asmbl/transfer"/>
</dbReference>
<dbReference type="RefSeq" id="WP_407346697.1">
    <property type="nucleotide sequence ID" value="NZ_CP136864.1"/>
</dbReference>
<dbReference type="PANTHER" id="PTHR10072">
    <property type="entry name" value="IRON-SULFUR CLUSTER ASSEMBLY PROTEIN"/>
    <property type="match status" value="1"/>
</dbReference>
<dbReference type="EMBL" id="CP136864">
    <property type="protein sequence ID" value="WOJ92118.1"/>
    <property type="molecule type" value="Genomic_DNA"/>
</dbReference>